<dbReference type="InterPro" id="IPR016181">
    <property type="entry name" value="Acyl_CoA_acyltransferase"/>
</dbReference>
<dbReference type="Gene3D" id="3.40.630.30">
    <property type="match status" value="1"/>
</dbReference>
<dbReference type="PANTHER" id="PTHR43792:SF1">
    <property type="entry name" value="N-ACETYLTRANSFERASE DOMAIN-CONTAINING PROTEIN"/>
    <property type="match status" value="1"/>
</dbReference>
<reference evidence="2 3" key="1">
    <citation type="submission" date="2024-06" db="EMBL/GenBank/DDBJ databases">
        <title>The Natural Products Discovery Center: Release of the First 8490 Sequenced Strains for Exploring Actinobacteria Biosynthetic Diversity.</title>
        <authorList>
            <person name="Kalkreuter E."/>
            <person name="Kautsar S.A."/>
            <person name="Yang D."/>
            <person name="Bader C.D."/>
            <person name="Teijaro C.N."/>
            <person name="Fluegel L."/>
            <person name="Davis C.M."/>
            <person name="Simpson J.R."/>
            <person name="Lauterbach L."/>
            <person name="Steele A.D."/>
            <person name="Gui C."/>
            <person name="Meng S."/>
            <person name="Li G."/>
            <person name="Viehrig K."/>
            <person name="Ye F."/>
            <person name="Su P."/>
            <person name="Kiefer A.F."/>
            <person name="Nichols A."/>
            <person name="Cepeda A.J."/>
            <person name="Yan W."/>
            <person name="Fan B."/>
            <person name="Jiang Y."/>
            <person name="Adhikari A."/>
            <person name="Zheng C.-J."/>
            <person name="Schuster L."/>
            <person name="Cowan T.M."/>
            <person name="Smanski M.J."/>
            <person name="Chevrette M.G."/>
            <person name="De Carvalho L.P.S."/>
            <person name="Shen B."/>
        </authorList>
    </citation>
    <scope>NUCLEOTIDE SEQUENCE [LARGE SCALE GENOMIC DNA]</scope>
    <source>
        <strain evidence="2 3">NPDC050100</strain>
    </source>
</reference>
<dbReference type="InterPro" id="IPR000182">
    <property type="entry name" value="GNAT_dom"/>
</dbReference>
<dbReference type="RefSeq" id="WP_358131567.1">
    <property type="nucleotide sequence ID" value="NZ_JBFALK010000003.1"/>
</dbReference>
<feature type="domain" description="N-acetyltransferase" evidence="1">
    <location>
        <begin position="13"/>
        <end position="180"/>
    </location>
</feature>
<accession>A0ABV3GAU7</accession>
<evidence type="ECO:0000313" key="3">
    <source>
        <dbReference type="Proteomes" id="UP001551675"/>
    </source>
</evidence>
<protein>
    <submittedName>
        <fullName evidence="2">GNAT family N-acetyltransferase</fullName>
    </submittedName>
</protein>
<dbReference type="EMBL" id="JBFALK010000003">
    <property type="protein sequence ID" value="MEV0968764.1"/>
    <property type="molecule type" value="Genomic_DNA"/>
</dbReference>
<organism evidence="2 3">
    <name type="scientific">Microtetraspora glauca</name>
    <dbReference type="NCBI Taxonomy" id="1996"/>
    <lineage>
        <taxon>Bacteria</taxon>
        <taxon>Bacillati</taxon>
        <taxon>Actinomycetota</taxon>
        <taxon>Actinomycetes</taxon>
        <taxon>Streptosporangiales</taxon>
        <taxon>Streptosporangiaceae</taxon>
        <taxon>Microtetraspora</taxon>
    </lineage>
</organism>
<dbReference type="Pfam" id="PF13302">
    <property type="entry name" value="Acetyltransf_3"/>
    <property type="match status" value="1"/>
</dbReference>
<keyword evidence="3" id="KW-1185">Reference proteome</keyword>
<dbReference type="PROSITE" id="PS51186">
    <property type="entry name" value="GNAT"/>
    <property type="match status" value="1"/>
</dbReference>
<dbReference type="Proteomes" id="UP001551675">
    <property type="component" value="Unassembled WGS sequence"/>
</dbReference>
<sequence>MLNPTYPIKTPRLLLRPFTMDDLDELHSFHSRPDVVRYLPWDARTYDGTRAALETKLGQAALSAENGTFNIAVELRETGALIGDIFLFWRSPEHRQGEIGFAFHPDYHGQGLAFEASREILRLGFDDLGLHRIYGRCDARNDASARLMERLGMRREAHLVENELFKGEWGDELIYAMLQREWTPAA</sequence>
<proteinExistence type="predicted"/>
<dbReference type="PANTHER" id="PTHR43792">
    <property type="entry name" value="GNAT FAMILY, PUTATIVE (AFU_ORTHOLOGUE AFUA_3G00765)-RELATED-RELATED"/>
    <property type="match status" value="1"/>
</dbReference>
<comment type="caution">
    <text evidence="2">The sequence shown here is derived from an EMBL/GenBank/DDBJ whole genome shotgun (WGS) entry which is preliminary data.</text>
</comment>
<evidence type="ECO:0000259" key="1">
    <source>
        <dbReference type="PROSITE" id="PS51186"/>
    </source>
</evidence>
<gene>
    <name evidence="2" type="ORF">AB0I59_09025</name>
</gene>
<dbReference type="InterPro" id="IPR051531">
    <property type="entry name" value="N-acetyltransferase"/>
</dbReference>
<dbReference type="SUPFAM" id="SSF55729">
    <property type="entry name" value="Acyl-CoA N-acyltransferases (Nat)"/>
    <property type="match status" value="1"/>
</dbReference>
<evidence type="ECO:0000313" key="2">
    <source>
        <dbReference type="EMBL" id="MEV0968764.1"/>
    </source>
</evidence>
<name>A0ABV3GAU7_MICGL</name>